<evidence type="ECO:0000256" key="6">
    <source>
        <dbReference type="ARBA" id="ARBA00022884"/>
    </source>
</evidence>
<evidence type="ECO:0000256" key="2">
    <source>
        <dbReference type="ARBA" id="ARBA00008477"/>
    </source>
</evidence>
<evidence type="ECO:0000256" key="5">
    <source>
        <dbReference type="ARBA" id="ARBA00022833"/>
    </source>
</evidence>
<evidence type="ECO:0000256" key="10">
    <source>
        <dbReference type="SAM" id="MobiDB-lite"/>
    </source>
</evidence>
<feature type="compositionally biased region" description="Acidic residues" evidence="10">
    <location>
        <begin position="12"/>
        <end position="35"/>
    </location>
</feature>
<comment type="similarity">
    <text evidence="2">Belongs to the HHV-1 ICP27 protein family.</text>
</comment>
<proteinExistence type="inferred from homology"/>
<accession>A0A482F3T3</accession>
<keyword evidence="7" id="KW-0010">Activator</keyword>
<evidence type="ECO:0000313" key="11">
    <source>
        <dbReference type="EMBL" id="QBN85174.1"/>
    </source>
</evidence>
<keyword evidence="6" id="KW-0694">RNA-binding</keyword>
<comment type="subunit">
    <text evidence="9">Homodimer. Homodimerization is required for transactivation. Associates in a complex with RNA, and host export factors NXF1/TAP and ALYREF; these interactions allow nuclear export of viral transcripts. Interacts with three host shuttling SR proteins SRSF1, SRSF3 and SRSF7. Interacts with host SRPK1. Interacts with IE62; this interaction enhances IE62 transactivation.</text>
</comment>
<dbReference type="GO" id="GO:0003723">
    <property type="term" value="F:RNA binding"/>
    <property type="evidence" value="ECO:0007669"/>
    <property type="project" value="UniProtKB-KW"/>
</dbReference>
<organism evidence="11 12">
    <name type="scientific">Phocid alphaherpesvirus 1</name>
    <dbReference type="NCBI Taxonomy" id="47418"/>
    <lineage>
        <taxon>Viruses</taxon>
        <taxon>Duplodnaviria</taxon>
        <taxon>Heunggongvirae</taxon>
        <taxon>Peploviricota</taxon>
        <taxon>Herviviricetes</taxon>
        <taxon>Herpesvirales</taxon>
        <taxon>Orthoherpesviridae</taxon>
        <taxon>Alphaherpesvirinae</taxon>
        <taxon>Varicellovirus</taxon>
        <taxon>Varicellovirus phocidalpha1</taxon>
    </lineage>
</organism>
<dbReference type="InterPro" id="IPR008648">
    <property type="entry name" value="ICP27-like"/>
</dbReference>
<protein>
    <submittedName>
        <fullName evidence="11">Multifunctional expression regulator-like protein</fullName>
    </submittedName>
</protein>
<dbReference type="GO" id="GO:0030430">
    <property type="term" value="C:host cell cytoplasm"/>
    <property type="evidence" value="ECO:0007669"/>
    <property type="project" value="UniProtKB-SubCell"/>
</dbReference>
<evidence type="ECO:0000256" key="4">
    <source>
        <dbReference type="ARBA" id="ARBA00022771"/>
    </source>
</evidence>
<comment type="function">
    <text evidence="8">Multifunctional regulator of the expression of viral genes that mediates nuclear export of viral intronless mRNAs. This immediate early (EI) protein promotes the nuclear export of viral intronless mRNAs by interacting with mRNAs and host NXF1/TAP.</text>
</comment>
<comment type="subcellular location">
    <subcellularLocation>
        <location evidence="1">Host cytoplasm</location>
    </subcellularLocation>
</comment>
<evidence type="ECO:0000256" key="8">
    <source>
        <dbReference type="ARBA" id="ARBA00025666"/>
    </source>
</evidence>
<feature type="region of interest" description="Disordered" evidence="10">
    <location>
        <begin position="1"/>
        <end position="40"/>
    </location>
</feature>
<feature type="compositionally biased region" description="Basic and acidic residues" evidence="10">
    <location>
        <begin position="1"/>
        <end position="11"/>
    </location>
</feature>
<evidence type="ECO:0000256" key="3">
    <source>
        <dbReference type="ARBA" id="ARBA00022723"/>
    </source>
</evidence>
<gene>
    <name evidence="11" type="primary">UL54</name>
</gene>
<dbReference type="KEGG" id="vg:80531900"/>
<name>A0A482F3T3_9ALPH</name>
<keyword evidence="12" id="KW-1185">Reference proteome</keyword>
<dbReference type="GeneID" id="80531900"/>
<evidence type="ECO:0000256" key="1">
    <source>
        <dbReference type="ARBA" id="ARBA00004192"/>
    </source>
</evidence>
<dbReference type="Pfam" id="PF05459">
    <property type="entry name" value="Herpes_UL69"/>
    <property type="match status" value="1"/>
</dbReference>
<evidence type="ECO:0000256" key="7">
    <source>
        <dbReference type="ARBA" id="ARBA00023159"/>
    </source>
</evidence>
<keyword evidence="5" id="KW-0862">Zinc</keyword>
<dbReference type="RefSeq" id="YP_010794885.1">
    <property type="nucleotide sequence ID" value="NC_075562.1"/>
</dbReference>
<dbReference type="GO" id="GO:0008270">
    <property type="term" value="F:zinc ion binding"/>
    <property type="evidence" value="ECO:0007669"/>
    <property type="project" value="UniProtKB-KW"/>
</dbReference>
<dbReference type="Proteomes" id="UP000326297">
    <property type="component" value="Segment"/>
</dbReference>
<dbReference type="GO" id="GO:0006355">
    <property type="term" value="P:regulation of DNA-templated transcription"/>
    <property type="evidence" value="ECO:0007669"/>
    <property type="project" value="InterPro"/>
</dbReference>
<keyword evidence="3" id="KW-0479">Metal-binding</keyword>
<keyword evidence="4" id="KW-0863">Zinc-finger</keyword>
<reference evidence="11" key="1">
    <citation type="submission" date="2018-06" db="EMBL/GenBank/DDBJ databases">
        <title>Metagenomic Sequencing for Combined Detection of RNA and DNA Viruses in Respiratory Samples From Pediatric Patients.</title>
        <authorList>
            <person name="van Boheemen S."/>
            <person name="van Rijn-Klink A.L."/>
            <person name="Pappas N."/>
            <person name="Carbo E.C."/>
            <person name="van 't Hof P."/>
            <person name="Vorderman R.H.P."/>
            <person name="Mei H."/>
            <person name="Claas E.C.J."/>
            <person name="Kroes A.C.M."/>
            <person name="de Vries J.J.C."/>
        </authorList>
    </citation>
    <scope>NUCLEOTIDE SEQUENCE [LARGE SCALE GENOMIC DNA]</scope>
</reference>
<dbReference type="EMBL" id="MH509440">
    <property type="protein sequence ID" value="QBN85174.1"/>
    <property type="molecule type" value="Genomic_DNA"/>
</dbReference>
<evidence type="ECO:0000256" key="9">
    <source>
        <dbReference type="ARBA" id="ARBA00025812"/>
    </source>
</evidence>
<evidence type="ECO:0000313" key="12">
    <source>
        <dbReference type="Proteomes" id="UP000326297"/>
    </source>
</evidence>
<sequence length="438" mass="50382">MSDQLNDKPTEDEMSLLGSDSEEEGEDLSSDEDESTVLKSKIYFNTGDEKEPIQHKIQTVDTRRPQTFFGGYRKQPYFNRHTMDNRSRCNYNNGYESDTTERPSFKKLPIHLRLGTRTTPRQYFNRRYPSNFKNRHFNPRFFQRNRFYQQENTETKPNDVYVPPANPVDKIGVTAVENIEDISKRISPQRISDIFGTAQQTLLQPIPNGGFRPQPNSPWLAALEFGKDKFTPEGRRVTWETLMMHGNELYKMFEIRSHASEAARALRSSVLRNESLVEALASADEILIWCKLVAEKNLPIRTKDPIISTARALLDNLKLKLEPFMTCYLKTKELKPLNELCNTAKLSDVTCIPTFMFITLERIAKTVESECEIVDYDVVSGSNRVLEEYTPGACLAGVLESIDSHKNKCKDHTCNLVCGSTILPMYMHGKYFYCNSLF</sequence>